<dbReference type="EMBL" id="CP078145">
    <property type="protein sequence ID" value="QXN94550.1"/>
    <property type="molecule type" value="Genomic_DNA"/>
</dbReference>
<gene>
    <name evidence="1" type="ORF">KV110_16755</name>
</gene>
<reference evidence="1 2" key="1">
    <citation type="submission" date="2021-07" db="EMBL/GenBank/DDBJ databases">
        <title>Whole Genome Sequence of Nocardia Iowensis.</title>
        <authorList>
            <person name="Lamm A."/>
            <person name="Collins-Fairclough A.M."/>
            <person name="Bunk B."/>
            <person name="Sproer C."/>
        </authorList>
    </citation>
    <scope>NUCLEOTIDE SEQUENCE [LARGE SCALE GENOMIC DNA]</scope>
    <source>
        <strain evidence="1 2">NRRL 5646</strain>
    </source>
</reference>
<evidence type="ECO:0000313" key="2">
    <source>
        <dbReference type="Proteomes" id="UP000694257"/>
    </source>
</evidence>
<protein>
    <submittedName>
        <fullName evidence="1">Uncharacterized protein</fullName>
    </submittedName>
</protein>
<sequence length="156" mass="17131">MGEQHRWIEHAVLSARVYEAAEQALRTAGDTFVAAIGSAWPDLDPDHVIAVWKEMRRSAQHMNVAQAAFLASLDRRVTADQAGEVLQAVWAAFPGYTFHDAQRSPGVVADTRDPGTWLLHWLDGPDGWAASFVDRGQPVPGVTVRAKRDGLHISPE</sequence>
<name>A0ABX8S1Q2_NOCIO</name>
<dbReference type="RefSeq" id="WP_218477142.1">
    <property type="nucleotide sequence ID" value="NZ_BAABJN010000015.1"/>
</dbReference>
<evidence type="ECO:0000313" key="1">
    <source>
        <dbReference type="EMBL" id="QXN94550.1"/>
    </source>
</evidence>
<proteinExistence type="predicted"/>
<organism evidence="1 2">
    <name type="scientific">Nocardia iowensis</name>
    <dbReference type="NCBI Taxonomy" id="204891"/>
    <lineage>
        <taxon>Bacteria</taxon>
        <taxon>Bacillati</taxon>
        <taxon>Actinomycetota</taxon>
        <taxon>Actinomycetes</taxon>
        <taxon>Mycobacteriales</taxon>
        <taxon>Nocardiaceae</taxon>
        <taxon>Nocardia</taxon>
    </lineage>
</organism>
<keyword evidence="2" id="KW-1185">Reference proteome</keyword>
<accession>A0ABX8S1Q2</accession>
<dbReference type="Proteomes" id="UP000694257">
    <property type="component" value="Chromosome"/>
</dbReference>